<accession>A0ABD5ZD17</accession>
<protein>
    <submittedName>
        <fullName evidence="8">AI-2E family transporter</fullName>
    </submittedName>
</protein>
<feature type="transmembrane region" description="Helical" evidence="7">
    <location>
        <begin position="145"/>
        <end position="176"/>
    </location>
</feature>
<evidence type="ECO:0000313" key="8">
    <source>
        <dbReference type="EMBL" id="MFC7203053.1"/>
    </source>
</evidence>
<feature type="transmembrane region" description="Helical" evidence="7">
    <location>
        <begin position="15"/>
        <end position="48"/>
    </location>
</feature>
<dbReference type="RefSeq" id="WP_390222368.1">
    <property type="nucleotide sequence ID" value="NZ_JBHTAA010000002.1"/>
</dbReference>
<organism evidence="8 9">
    <name type="scientific">Haloferax namakaokahaiae</name>
    <dbReference type="NCBI Taxonomy" id="1748331"/>
    <lineage>
        <taxon>Archaea</taxon>
        <taxon>Methanobacteriati</taxon>
        <taxon>Methanobacteriota</taxon>
        <taxon>Stenosarchaea group</taxon>
        <taxon>Halobacteria</taxon>
        <taxon>Halobacteriales</taxon>
        <taxon>Haloferacaceae</taxon>
        <taxon>Haloferax</taxon>
    </lineage>
</organism>
<gene>
    <name evidence="8" type="ORF">ACFQJC_05980</name>
</gene>
<keyword evidence="5 7" id="KW-0472">Membrane</keyword>
<keyword evidence="9" id="KW-1185">Reference proteome</keyword>
<dbReference type="InterPro" id="IPR002549">
    <property type="entry name" value="AI-2E-like"/>
</dbReference>
<feature type="transmembrane region" description="Helical" evidence="7">
    <location>
        <begin position="324"/>
        <end position="350"/>
    </location>
</feature>
<name>A0ABD5ZD17_9EURY</name>
<evidence type="ECO:0000313" key="9">
    <source>
        <dbReference type="Proteomes" id="UP001596481"/>
    </source>
</evidence>
<feature type="region of interest" description="Disordered" evidence="6">
    <location>
        <begin position="373"/>
        <end position="408"/>
    </location>
</feature>
<dbReference type="GO" id="GO:0016020">
    <property type="term" value="C:membrane"/>
    <property type="evidence" value="ECO:0007669"/>
    <property type="project" value="UniProtKB-SubCell"/>
</dbReference>
<feature type="compositionally biased region" description="Basic and acidic residues" evidence="6">
    <location>
        <begin position="395"/>
        <end position="408"/>
    </location>
</feature>
<evidence type="ECO:0000256" key="2">
    <source>
        <dbReference type="ARBA" id="ARBA00009773"/>
    </source>
</evidence>
<comment type="subcellular location">
    <subcellularLocation>
        <location evidence="1">Membrane</location>
        <topology evidence="1">Multi-pass membrane protein</topology>
    </subcellularLocation>
</comment>
<evidence type="ECO:0000256" key="5">
    <source>
        <dbReference type="ARBA" id="ARBA00023136"/>
    </source>
</evidence>
<evidence type="ECO:0000256" key="3">
    <source>
        <dbReference type="ARBA" id="ARBA00022692"/>
    </source>
</evidence>
<proteinExistence type="inferred from homology"/>
<feature type="transmembrane region" description="Helical" evidence="7">
    <location>
        <begin position="69"/>
        <end position="93"/>
    </location>
</feature>
<dbReference type="EMBL" id="JBHTAA010000002">
    <property type="protein sequence ID" value="MFC7203053.1"/>
    <property type="molecule type" value="Genomic_DNA"/>
</dbReference>
<comment type="similarity">
    <text evidence="2">Belongs to the autoinducer-2 exporter (AI-2E) (TC 2.A.86) family.</text>
</comment>
<evidence type="ECO:0000256" key="6">
    <source>
        <dbReference type="SAM" id="MobiDB-lite"/>
    </source>
</evidence>
<feature type="transmembrane region" description="Helical" evidence="7">
    <location>
        <begin position="216"/>
        <end position="237"/>
    </location>
</feature>
<sequence>MSNRVVDTELSRERATLWLIALVLFGVFGYVLFRYIGTFVLGLFLYYVTRPVHARFRSRFESRTLTATLAIVSVAVPVLLLVIWTLVVVIRAIRDFAGTETLDSVIGISFIPDPASILQTSEVTLRTLLSNPSGVLNGALGQSALALLGTIAGSVAIALNAGLHLFIVLVIVFFLLRDDYRIAGWARSTIIREGGVFETFFEAVDRDLMQVYFGNILNAVLTGALGAVTYTVLNFFAPESVSIPEAALFGLLAGVASLIPVVGIKLVWVPLALVLFADAALTDPSALWFPIAFAAVSVVIVDTIPDQVLRPYVSGRSLHIGAVMLAYTFGPLLFGWYGVFLGPLLLVVIVECARHIVPALVGGHDEVVVGVEETADESLPKGTPAPGGVNLDAASDVREGADDRGASG</sequence>
<feature type="transmembrane region" description="Helical" evidence="7">
    <location>
        <begin position="286"/>
        <end position="304"/>
    </location>
</feature>
<evidence type="ECO:0000256" key="4">
    <source>
        <dbReference type="ARBA" id="ARBA00022989"/>
    </source>
</evidence>
<dbReference type="Proteomes" id="UP001596481">
    <property type="component" value="Unassembled WGS sequence"/>
</dbReference>
<reference evidence="8 9" key="1">
    <citation type="journal article" date="2019" name="Int. J. Syst. Evol. Microbiol.">
        <title>The Global Catalogue of Microorganisms (GCM) 10K type strain sequencing project: providing services to taxonomists for standard genome sequencing and annotation.</title>
        <authorList>
            <consortium name="The Broad Institute Genomics Platform"/>
            <consortium name="The Broad Institute Genome Sequencing Center for Infectious Disease"/>
            <person name="Wu L."/>
            <person name="Ma J."/>
        </authorList>
    </citation>
    <scope>NUCLEOTIDE SEQUENCE [LARGE SCALE GENOMIC DNA]</scope>
    <source>
        <strain evidence="8 9">DSM 29988</strain>
    </source>
</reference>
<evidence type="ECO:0000256" key="7">
    <source>
        <dbReference type="SAM" id="Phobius"/>
    </source>
</evidence>
<comment type="caution">
    <text evidence="8">The sequence shown here is derived from an EMBL/GenBank/DDBJ whole genome shotgun (WGS) entry which is preliminary data.</text>
</comment>
<dbReference type="PANTHER" id="PTHR21716:SF4">
    <property type="entry name" value="TRANSMEMBRANE PROTEIN 245"/>
    <property type="match status" value="1"/>
</dbReference>
<dbReference type="AlphaFoldDB" id="A0ABD5ZD17"/>
<feature type="transmembrane region" description="Helical" evidence="7">
    <location>
        <begin position="249"/>
        <end position="274"/>
    </location>
</feature>
<keyword evidence="3 7" id="KW-0812">Transmembrane</keyword>
<dbReference type="Pfam" id="PF01594">
    <property type="entry name" value="AI-2E_transport"/>
    <property type="match status" value="1"/>
</dbReference>
<keyword evidence="4 7" id="KW-1133">Transmembrane helix</keyword>
<evidence type="ECO:0000256" key="1">
    <source>
        <dbReference type="ARBA" id="ARBA00004141"/>
    </source>
</evidence>
<dbReference type="PANTHER" id="PTHR21716">
    <property type="entry name" value="TRANSMEMBRANE PROTEIN"/>
    <property type="match status" value="1"/>
</dbReference>